<reference evidence="1 2" key="1">
    <citation type="submission" date="2019-02" db="EMBL/GenBank/DDBJ databases">
        <title>Deep-cultivation of Planctomycetes and their phenomic and genomic characterization uncovers novel biology.</title>
        <authorList>
            <person name="Wiegand S."/>
            <person name="Jogler M."/>
            <person name="Boedeker C."/>
            <person name="Pinto D."/>
            <person name="Vollmers J."/>
            <person name="Rivas-Marin E."/>
            <person name="Kohn T."/>
            <person name="Peeters S.H."/>
            <person name="Heuer A."/>
            <person name="Rast P."/>
            <person name="Oberbeckmann S."/>
            <person name="Bunk B."/>
            <person name="Jeske O."/>
            <person name="Meyerdierks A."/>
            <person name="Storesund J.E."/>
            <person name="Kallscheuer N."/>
            <person name="Luecker S."/>
            <person name="Lage O.M."/>
            <person name="Pohl T."/>
            <person name="Merkel B.J."/>
            <person name="Hornburger P."/>
            <person name="Mueller R.-W."/>
            <person name="Bruemmer F."/>
            <person name="Labrenz M."/>
            <person name="Spormann A.M."/>
            <person name="Op den Camp H."/>
            <person name="Overmann J."/>
            <person name="Amann R."/>
            <person name="Jetten M.S.M."/>
            <person name="Mascher T."/>
            <person name="Medema M.H."/>
            <person name="Devos D.P."/>
            <person name="Kaster A.-K."/>
            <person name="Ovreas L."/>
            <person name="Rohde M."/>
            <person name="Galperin M.Y."/>
            <person name="Jogler C."/>
        </authorList>
    </citation>
    <scope>NUCLEOTIDE SEQUENCE [LARGE SCALE GENOMIC DNA]</scope>
    <source>
        <strain evidence="1 2">FF011L</strain>
    </source>
</reference>
<evidence type="ECO:0008006" key="3">
    <source>
        <dbReference type="Google" id="ProtNLM"/>
    </source>
</evidence>
<sequence length="950" mass="105463">MRSLLFDLKNRFQSIQILLATFLVGFSVAFAAETLLGQESLNVSPKGEPTGEFSEQMLELRRESLGADDYAQRQMATRELWSERATAREEVERAARDADPEVAARARWILDRWQKGLLPDTPPEVLRRLAGLEGAERLEGLLDAGLFSAVTIAIEQAAGAVDGPSVRKEVSESIERRFPFYLRTAVESNQVDAFCNLLDVATETPALAVARAELLTQLGFDLQQRGWLPASADRWTPNEQIRAKVLVLATLGDVGAALDVAREAKQMDMVRACDLLQGNWSGLIEESKEAASNATPGSLVADRNWVDVLVAAHRAPLPDLATTAMEKLLADGNPSTDILATDLRWRALLIHGYVEAGLQILQQANPVEAAEVLGFLARYRDAFSLLGIDPDDPERGIERLFEEAHRELWGTAADDGKNDAGPVPKSIANSDVNPSALTRLVAVATLQFQCGETVRAEQMFRRIAELDPPQADKKQARYQAVIALWNFSHQELAIQLSGGQSGAAIDSLILYDLIHRMSNRDGAKARAIALVWEAYSKLEPSRPASERLLIIHQLFQGIEPNASSQNSLPEQLFDLLAGNREINGRIIRGGTRMNAALGDFFMQLGYKEQAQQIYQTLAHNEDSEAEMRLAEIELKTGSAKDALARYRRIWHRHSRAGAEHRVNTAESELILALKALMGEIIATERMGNLAQAEQQRRMLRWMLAGTSFAVRTDIAEQLAEHGETELAKETLEHLTRYTAFGASEGLEFAQVAPAYAKLIQEEEPALAARWSDLATAGTLESAVYYSRAYLIIPARYQSLWAIAAAKDQDTAAVKKHLQQALKMYPLNITLAEDVLAVLREEGMESEANAALDQILEQGRKHLDAFPGDSQRANNLAWVAALADYRLPQALELSRRACYLEPDSVTYRDTLAEILFRMGRKEEALAIERACLLDEPNMWHLHEQIARFEEE</sequence>
<dbReference type="InterPro" id="IPR011990">
    <property type="entry name" value="TPR-like_helical_dom_sf"/>
</dbReference>
<organism evidence="1 2">
    <name type="scientific">Roseimaritima multifibrata</name>
    <dbReference type="NCBI Taxonomy" id="1930274"/>
    <lineage>
        <taxon>Bacteria</taxon>
        <taxon>Pseudomonadati</taxon>
        <taxon>Planctomycetota</taxon>
        <taxon>Planctomycetia</taxon>
        <taxon>Pirellulales</taxon>
        <taxon>Pirellulaceae</taxon>
        <taxon>Roseimaritima</taxon>
    </lineage>
</organism>
<dbReference type="Proteomes" id="UP000320672">
    <property type="component" value="Chromosome"/>
</dbReference>
<protein>
    <recommendedName>
        <fullName evidence="3">Tetratricopeptide repeat protein</fullName>
    </recommendedName>
</protein>
<proteinExistence type="predicted"/>
<dbReference type="SUPFAM" id="SSF48452">
    <property type="entry name" value="TPR-like"/>
    <property type="match status" value="1"/>
</dbReference>
<dbReference type="OrthoDB" id="222645at2"/>
<gene>
    <name evidence="1" type="ORF">FF011L_42040</name>
</gene>
<dbReference type="AlphaFoldDB" id="A0A517MKK5"/>
<evidence type="ECO:0000313" key="1">
    <source>
        <dbReference type="EMBL" id="QDS95408.1"/>
    </source>
</evidence>
<accession>A0A517MKK5</accession>
<dbReference type="Gene3D" id="1.25.40.10">
    <property type="entry name" value="Tetratricopeptide repeat domain"/>
    <property type="match status" value="1"/>
</dbReference>
<keyword evidence="2" id="KW-1185">Reference proteome</keyword>
<dbReference type="EMBL" id="CP036262">
    <property type="protein sequence ID" value="QDS95408.1"/>
    <property type="molecule type" value="Genomic_DNA"/>
</dbReference>
<dbReference type="RefSeq" id="WP_145353521.1">
    <property type="nucleotide sequence ID" value="NZ_CP036262.1"/>
</dbReference>
<dbReference type="KEGG" id="rml:FF011L_42040"/>
<evidence type="ECO:0000313" key="2">
    <source>
        <dbReference type="Proteomes" id="UP000320672"/>
    </source>
</evidence>
<name>A0A517MKK5_9BACT</name>